<dbReference type="InterPro" id="IPR036705">
    <property type="entry name" value="Ribosyl_crysJ1_sf"/>
</dbReference>
<evidence type="ECO:0000256" key="1">
    <source>
        <dbReference type="PIRSR" id="PIRSR605502-1"/>
    </source>
</evidence>
<evidence type="ECO:0000313" key="3">
    <source>
        <dbReference type="Proteomes" id="UP001229081"/>
    </source>
</evidence>
<sequence length="369" mass="39160">MTNSHEDRPTTPDPAKLYDVFSGCAYGDAWGNTNEFKSYAQLTKNSERGPELPQQLIITDDTQMTLALARAIDTAGPDNPDGIRAAIINEFIAWRSDPDNNRAPGNTCLRATAALATGTPWTKATVVNSDGCGTVMRTSAAAFLPTHLWRPVAAWQAAVTHGKASGIAATLIATAVIREAAQDTLSPGNAMGFAIELAAHPALRAGVGDWLAGHPHAATPEEADALLAAALSELEADLRSARNALPKFRDDPWHDDPCRYAGQGWRAQETLAIALLCVDALPTSPIEALRRATVTNGDSDSIAAVAGAILGALHPNPWPGEWAERLEPRYRSWISEAARYQLCASNAPPPAPPGAIARPDLKGNLLAQH</sequence>
<feature type="binding site" evidence="1">
    <location>
        <position position="301"/>
    </location>
    <ligand>
        <name>Mg(2+)</name>
        <dbReference type="ChEBI" id="CHEBI:18420"/>
        <label>1</label>
    </ligand>
</feature>
<dbReference type="RefSeq" id="WP_306256058.1">
    <property type="nucleotide sequence ID" value="NZ_JAUFSA010000007.1"/>
</dbReference>
<feature type="binding site" evidence="1">
    <location>
        <position position="300"/>
    </location>
    <ligand>
        <name>Mg(2+)</name>
        <dbReference type="ChEBI" id="CHEBI:18420"/>
        <label>1</label>
    </ligand>
</feature>
<proteinExistence type="predicted"/>
<name>A0AAJ1S8R8_9MYCO</name>
<keyword evidence="1" id="KW-0460">Magnesium</keyword>
<protein>
    <submittedName>
        <fullName evidence="2">ADP-ribosylglycohydrolase family protein</fullName>
    </submittedName>
</protein>
<dbReference type="Gene3D" id="1.10.4080.10">
    <property type="entry name" value="ADP-ribosylation/Crystallin J1"/>
    <property type="match status" value="1"/>
</dbReference>
<dbReference type="SUPFAM" id="SSF101478">
    <property type="entry name" value="ADP-ribosylglycohydrolase"/>
    <property type="match status" value="1"/>
</dbReference>
<feature type="binding site" evidence="1">
    <location>
        <position position="61"/>
    </location>
    <ligand>
        <name>Mg(2+)</name>
        <dbReference type="ChEBI" id="CHEBI:18420"/>
        <label>1</label>
    </ligand>
</feature>
<evidence type="ECO:0000313" key="2">
    <source>
        <dbReference type="EMBL" id="MDP7739631.1"/>
    </source>
</evidence>
<gene>
    <name evidence="2" type="ORF">QXL92_33435</name>
</gene>
<dbReference type="InterPro" id="IPR005502">
    <property type="entry name" value="Ribosyl_crysJ1"/>
</dbReference>
<feature type="binding site" evidence="1">
    <location>
        <position position="298"/>
    </location>
    <ligand>
        <name>Mg(2+)</name>
        <dbReference type="ChEBI" id="CHEBI:18420"/>
        <label>1</label>
    </ligand>
</feature>
<accession>A0AAJ1S8R8</accession>
<feature type="binding site" evidence="1">
    <location>
        <position position="60"/>
    </location>
    <ligand>
        <name>Mg(2+)</name>
        <dbReference type="ChEBI" id="CHEBI:18420"/>
        <label>1</label>
    </ligand>
</feature>
<dbReference type="InterPro" id="IPR050792">
    <property type="entry name" value="ADP-ribosylglycohydrolase"/>
</dbReference>
<dbReference type="PANTHER" id="PTHR16222:SF12">
    <property type="entry name" value="ADP-RIBOSYLGLYCOHYDROLASE-RELATED"/>
    <property type="match status" value="1"/>
</dbReference>
<comment type="cofactor">
    <cofactor evidence="1">
        <name>Mg(2+)</name>
        <dbReference type="ChEBI" id="CHEBI:18420"/>
    </cofactor>
    <text evidence="1">Binds 2 magnesium ions per subunit.</text>
</comment>
<dbReference type="Pfam" id="PF03747">
    <property type="entry name" value="ADP_ribosyl_GH"/>
    <property type="match status" value="1"/>
</dbReference>
<dbReference type="GO" id="GO:0046872">
    <property type="term" value="F:metal ion binding"/>
    <property type="evidence" value="ECO:0007669"/>
    <property type="project" value="UniProtKB-KW"/>
</dbReference>
<keyword evidence="1" id="KW-0479">Metal-binding</keyword>
<dbReference type="AlphaFoldDB" id="A0AAJ1S8R8"/>
<feature type="binding site" evidence="1">
    <location>
        <position position="59"/>
    </location>
    <ligand>
        <name>Mg(2+)</name>
        <dbReference type="ChEBI" id="CHEBI:18420"/>
        <label>1</label>
    </ligand>
</feature>
<reference evidence="2" key="1">
    <citation type="submission" date="2023-06" db="EMBL/GenBank/DDBJ databases">
        <title>Identification of two novel mycobacterium reveal diversities and complexities of Mycobacterium gordonae clade.</title>
        <authorList>
            <person name="Matsumoto Y."/>
            <person name="Nakamura S."/>
            <person name="Motooka D."/>
            <person name="Fukushima K."/>
        </authorList>
    </citation>
    <scope>NUCLEOTIDE SEQUENCE</scope>
    <source>
        <strain evidence="2">TY812</strain>
    </source>
</reference>
<organism evidence="2 3">
    <name type="scientific">Mycobacterium paragordonae</name>
    <dbReference type="NCBI Taxonomy" id="1389713"/>
    <lineage>
        <taxon>Bacteria</taxon>
        <taxon>Bacillati</taxon>
        <taxon>Actinomycetota</taxon>
        <taxon>Actinomycetes</taxon>
        <taxon>Mycobacteriales</taxon>
        <taxon>Mycobacteriaceae</taxon>
        <taxon>Mycobacterium</taxon>
    </lineage>
</organism>
<dbReference type="EMBL" id="JAUFSA010000007">
    <property type="protein sequence ID" value="MDP7739631.1"/>
    <property type="molecule type" value="Genomic_DNA"/>
</dbReference>
<dbReference type="Proteomes" id="UP001229081">
    <property type="component" value="Unassembled WGS sequence"/>
</dbReference>
<comment type="caution">
    <text evidence="2">The sequence shown here is derived from an EMBL/GenBank/DDBJ whole genome shotgun (WGS) entry which is preliminary data.</text>
</comment>
<dbReference type="PANTHER" id="PTHR16222">
    <property type="entry name" value="ADP-RIBOSYLGLYCOHYDROLASE"/>
    <property type="match status" value="1"/>
</dbReference>